<evidence type="ECO:0000313" key="3">
    <source>
        <dbReference type="EMBL" id="QUO40281.1"/>
    </source>
</evidence>
<dbReference type="EMBL" id="CP066308">
    <property type="protein sequence ID" value="QQE73200.1"/>
    <property type="molecule type" value="Genomic_DNA"/>
</dbReference>
<protein>
    <submittedName>
        <fullName evidence="2">IS3 family transposase</fullName>
    </submittedName>
</protein>
<sequence length="56" mass="6677">MQRNEFQSYQEAYEIVTNYLLFYNQRRIHGSLYDLSPVEFGKAFALQLITPFVVKV</sequence>
<evidence type="ECO:0000313" key="4">
    <source>
        <dbReference type="Proteomes" id="UP000595847"/>
    </source>
</evidence>
<evidence type="ECO:0000313" key="5">
    <source>
        <dbReference type="Proteomes" id="UP000677234"/>
    </source>
</evidence>
<proteinExistence type="predicted"/>
<dbReference type="KEGG" id="bcop:JD108_14960"/>
<dbReference type="Proteomes" id="UP000595847">
    <property type="component" value="Chromosome"/>
</dbReference>
<dbReference type="Proteomes" id="UP000677234">
    <property type="component" value="Chromosome"/>
</dbReference>
<dbReference type="RefSeq" id="WP_198826829.1">
    <property type="nucleotide sequence ID" value="NZ_CP066308.1"/>
</dbReference>
<dbReference type="InterPro" id="IPR001584">
    <property type="entry name" value="Integrase_cat-core"/>
</dbReference>
<dbReference type="GO" id="GO:0015074">
    <property type="term" value="P:DNA integration"/>
    <property type="evidence" value="ECO:0007669"/>
    <property type="project" value="InterPro"/>
</dbReference>
<accession>A0A7T5JMQ0</accession>
<dbReference type="Pfam" id="PF13333">
    <property type="entry name" value="rve_2"/>
    <property type="match status" value="1"/>
</dbReference>
<reference evidence="3" key="2">
    <citation type="submission" date="2021-04" db="EMBL/GenBank/DDBJ databases">
        <title>Brevibacillus composti FJAT-54423, complete genome.</title>
        <authorList>
            <person name="Tang R."/>
        </authorList>
    </citation>
    <scope>NUCLEOTIDE SEQUENCE</scope>
    <source>
        <strain evidence="3">FJAT-54424</strain>
    </source>
</reference>
<reference evidence="2 4" key="1">
    <citation type="submission" date="2020-12" db="EMBL/GenBank/DDBJ databases">
        <title>strain FJAT-54423T represents a novel species of the genus Brevibacillus.</title>
        <authorList>
            <person name="Tang R."/>
        </authorList>
    </citation>
    <scope>NUCLEOTIDE SEQUENCE [LARGE SCALE GENOMIC DNA]</scope>
    <source>
        <strain evidence="2 4">FJAT-54423</strain>
    </source>
</reference>
<evidence type="ECO:0000313" key="2">
    <source>
        <dbReference type="EMBL" id="QQE73200.1"/>
    </source>
</evidence>
<dbReference type="AlphaFoldDB" id="A0A7T5JMQ0"/>
<gene>
    <name evidence="2" type="ORF">JD108_14960</name>
    <name evidence="3" type="ORF">KDJ56_14905</name>
</gene>
<name>A0A7T5JMQ0_9BACL</name>
<keyword evidence="5" id="KW-1185">Reference proteome</keyword>
<evidence type="ECO:0000259" key="1">
    <source>
        <dbReference type="Pfam" id="PF13333"/>
    </source>
</evidence>
<organism evidence="2 4">
    <name type="scientific">Brevibacillus composti</name>
    <dbReference type="NCBI Taxonomy" id="2796470"/>
    <lineage>
        <taxon>Bacteria</taxon>
        <taxon>Bacillati</taxon>
        <taxon>Bacillota</taxon>
        <taxon>Bacilli</taxon>
        <taxon>Bacillales</taxon>
        <taxon>Paenibacillaceae</taxon>
        <taxon>Brevibacillus</taxon>
    </lineage>
</organism>
<feature type="domain" description="Integrase catalytic" evidence="1">
    <location>
        <begin position="4"/>
        <end position="40"/>
    </location>
</feature>
<dbReference type="EMBL" id="CP073708">
    <property type="protein sequence ID" value="QUO40281.1"/>
    <property type="molecule type" value="Genomic_DNA"/>
</dbReference>